<feature type="domain" description="5'-Nucleotidase C-terminal" evidence="4">
    <location>
        <begin position="1304"/>
        <end position="1487"/>
    </location>
</feature>
<dbReference type="GO" id="GO:0005509">
    <property type="term" value="F:calcium ion binding"/>
    <property type="evidence" value="ECO:0007669"/>
    <property type="project" value="InterPro"/>
</dbReference>
<dbReference type="Gene3D" id="3.60.21.10">
    <property type="match status" value="1"/>
</dbReference>
<dbReference type="Pfam" id="PF13449">
    <property type="entry name" value="Phytase-like"/>
    <property type="match status" value="1"/>
</dbReference>
<evidence type="ECO:0000256" key="1">
    <source>
        <dbReference type="ARBA" id="ARBA00022729"/>
    </source>
</evidence>
<evidence type="ECO:0000259" key="7">
    <source>
        <dbReference type="Pfam" id="PF13449"/>
    </source>
</evidence>
<gene>
    <name evidence="9" type="ORF">V2H45_00065</name>
</gene>
<dbReference type="PROSITE" id="PS00330">
    <property type="entry name" value="HEMOLYSIN_CALCIUM"/>
    <property type="match status" value="2"/>
</dbReference>
<dbReference type="PANTHER" id="PTHR42834">
    <property type="entry name" value="ENDONUCLEASE/EXONUCLEASE/PHOSPHATASE FAMILY PROTEIN (AFU_ORTHOLOGUE AFUA_3G09210)"/>
    <property type="match status" value="1"/>
</dbReference>
<keyword evidence="3" id="KW-0106">Calcium</keyword>
<dbReference type="RefSeq" id="WP_330481553.1">
    <property type="nucleotide sequence ID" value="NZ_JAZBJZ010000001.1"/>
</dbReference>
<evidence type="ECO:0000256" key="2">
    <source>
        <dbReference type="ARBA" id="ARBA00022737"/>
    </source>
</evidence>
<dbReference type="InterPro" id="IPR003644">
    <property type="entry name" value="Calx_beta"/>
</dbReference>
<dbReference type="GO" id="GO:0016787">
    <property type="term" value="F:hydrolase activity"/>
    <property type="evidence" value="ECO:0007669"/>
    <property type="project" value="InterPro"/>
</dbReference>
<dbReference type="GO" id="GO:0016020">
    <property type="term" value="C:membrane"/>
    <property type="evidence" value="ECO:0007669"/>
    <property type="project" value="InterPro"/>
</dbReference>
<comment type="caution">
    <text evidence="9">The sequence shown here is derived from an EMBL/GenBank/DDBJ whole genome shotgun (WGS) entry which is preliminary data.</text>
</comment>
<dbReference type="SUPFAM" id="SSF51120">
    <property type="entry name" value="beta-Roll"/>
    <property type="match status" value="3"/>
</dbReference>
<feature type="domain" description="Phytase-like" evidence="7">
    <location>
        <begin position="1605"/>
        <end position="1971"/>
    </location>
</feature>
<dbReference type="SUPFAM" id="SSF141072">
    <property type="entry name" value="CalX-like"/>
    <property type="match status" value="3"/>
</dbReference>
<dbReference type="SUPFAM" id="SSF56300">
    <property type="entry name" value="Metallo-dependent phosphatases"/>
    <property type="match status" value="1"/>
</dbReference>
<dbReference type="InterPro" id="IPR038081">
    <property type="entry name" value="CalX-like_sf"/>
</dbReference>
<evidence type="ECO:0000259" key="8">
    <source>
        <dbReference type="Pfam" id="PF17892"/>
    </source>
</evidence>
<dbReference type="Gene3D" id="2.150.10.10">
    <property type="entry name" value="Serralysin-like metalloprotease, C-terminal"/>
    <property type="match status" value="5"/>
</dbReference>
<dbReference type="InterPro" id="IPR036907">
    <property type="entry name" value="5'-Nucleotdase_C_sf"/>
</dbReference>
<dbReference type="InterPro" id="IPR029052">
    <property type="entry name" value="Metallo-depent_PP-like"/>
</dbReference>
<feature type="domain" description="Calx-beta" evidence="5">
    <location>
        <begin position="2547"/>
        <end position="2596"/>
    </location>
</feature>
<evidence type="ECO:0000259" key="5">
    <source>
        <dbReference type="Pfam" id="PF03160"/>
    </source>
</evidence>
<organism evidence="9 10">
    <name type="scientific">Tumidithrix elongata BACA0141</name>
    <dbReference type="NCBI Taxonomy" id="2716417"/>
    <lineage>
        <taxon>Bacteria</taxon>
        <taxon>Bacillati</taxon>
        <taxon>Cyanobacteriota</taxon>
        <taxon>Cyanophyceae</taxon>
        <taxon>Pseudanabaenales</taxon>
        <taxon>Pseudanabaenaceae</taxon>
        <taxon>Tumidithrix</taxon>
        <taxon>Tumidithrix elongata</taxon>
    </lineage>
</organism>
<evidence type="ECO:0000256" key="3">
    <source>
        <dbReference type="ARBA" id="ARBA00022837"/>
    </source>
</evidence>
<feature type="domain" description="Cadherin-like" evidence="8">
    <location>
        <begin position="2613"/>
        <end position="2707"/>
    </location>
</feature>
<proteinExistence type="predicted"/>
<feature type="domain" description="Calx-beta" evidence="5">
    <location>
        <begin position="2023"/>
        <end position="2074"/>
    </location>
</feature>
<dbReference type="EMBL" id="JAZBJZ010000001">
    <property type="protein sequence ID" value="MEE3715131.1"/>
    <property type="molecule type" value="Genomic_DNA"/>
</dbReference>
<evidence type="ECO:0000259" key="6">
    <source>
        <dbReference type="Pfam" id="PF03372"/>
    </source>
</evidence>
<dbReference type="InterPro" id="IPR036691">
    <property type="entry name" value="Endo/exonu/phosph_ase_sf"/>
</dbReference>
<reference evidence="9" key="1">
    <citation type="submission" date="2024-01" db="EMBL/GenBank/DDBJ databases">
        <title>Bank of Algae and Cyanobacteria of the Azores (BACA) strain genomes.</title>
        <authorList>
            <person name="Luz R."/>
            <person name="Cordeiro R."/>
            <person name="Fonseca A."/>
            <person name="Goncalves V."/>
        </authorList>
    </citation>
    <scope>NUCLEOTIDE SEQUENCE</scope>
    <source>
        <strain evidence="9">BACA0141</strain>
    </source>
</reference>
<dbReference type="InterPro" id="IPR027372">
    <property type="entry name" value="Phytase-like_dom"/>
</dbReference>
<sequence>MAPSILTPGDIAIVGYITNGSPDSFSFVNLAPIDAGTVIYFTDNGWTGTGFRGSSATDGDGNENLIRFTAVNDIAAGTVIRSTDTSANFTWTKSGAIGTTSSGSYNDLSLSQSAEQIAAFQSSNPTNPLNAGITALFQIDDTGTFENATDSGTGNVIPGLSQAGNTAVLFNNTATYAAFNLNALSTSTKEQWLAAINNSANWTFSNLTTLPTGSIPIAGGITTPNVNLSVSSNTGSEENLTIVTVTATASSAVTGDQSVTVAVNGLGITTGDYTLSNNVITIANGATTGSVTFTVVDDVLVEGTETATLSISNPSSGIILGSTTALNITIADNDVVVAPTVRIHDIQGATHLSPLNGQAVQNVQGIVTAIASNGFYIQDPTPDANDATSEGIFVFTTNAAILGARTVGEAVLVSGTVSEFRPGGSANNLTVTEIVNNSGVQALSVSAWTNPPTTAIAPTVLGNGGRVIPTSVIENDATNVENNGIFDPTQDGIDFYESLEGMLVQVNNPVTTSPTAKFVTSVPSVTSEEIWVLADNGTNATSLTSKGGSLITSSDFNPERIQIDDLNNSLVLPDVNVGAQLSSVTGVVNYDFNNYEVLVSTAPAVMQPSTLQKEVTNLTSSATQLTVATFNVENLDPSDTTFNALASAIVSNMKSPDIINLEEIQDNNGATNDGTVDASVTLQTLINAIAATGGPTYEYRQINPVNNQDGGEPGGNIRVAFLFNPNRVSFVEGSLQRLTDANLADGDAFASSRKPLVGKFVFNQQEVTVIGNHFNSKGGDQPLFGPNQPPTLNSEVQRNQQATIVKDYVQGLLATNPNANIVVAGDLNDFEFSNPLSTLESGGLNTLIETLPANERYTYNFQGNAQALDQILVSNNLSSKLDGFDVVHINSEFADQVSDHDPSVARFNLPSPNQASYTLQLLHYYGESGLLGVETAPIMGALIDKFDDQYSNTLVIGEGDSYIPGPWLVGGSDPSLNVVPGIGSTALGRPDIAIMNAFGTDVSALGNHEFDLGSPVLQSAIAPSGAWTGAQFPLITSNLNFSADSSLRGLADASLGGTATNAFAGKEASTIKGKIAPYTVVTQGGEKIGIVGATTYDLLSKTSPNGTVPKDDGIPSTDDLQEVAAYIQASVDALKALGINKIVMVDQLDTIDRNKALAPLVSGIDVMVAGGGHERLGDANDTAVGFNGHSANFVDTYPIVTAGSDGKPTLIVTTDTEYSYLGRLVVDFNANGEIILPNLNPIINGAYASTEANLQAAYGTTQTAAQIVASSAIGSNVNAITQAINNVIISKDSNIFGYTNVYLEGDRAFGRAQEVNLGDITADANLFKAKQALGNGAVLASLKNGGGIRASIGSIDEVTFAKVAPEANPTANKPAGAISQLDIENALRFDNKLMVFDTTPQGLLNILNYAAGLAPGNGGYAQIGGVRFSYDPSKATGQKVQDVAIYDLDGNLVAKVADNGVALAGAPAKISVAVLNFTANGGDGYPIKANADNFRYLLNDGTLSAPIDKSLDFTAVANVPANTLGEQKAFQDFLQAFYSTPQTAYSVADTAASQDLRIQNLNERADTVLGAVVNGASLVSTITVAGNATDLFPTNGGNGGANINRLGGFGSDFFYDYRTGFYYGLADRGPGGGTIPYQTRVEKISLTVDPTTGAASNFQVVQTIPFYIPAGTTLNGVTYTIDTPFNGLNSKLLPDGGNGSLLASSQDPEGFVVGANGNFFVSDEYGPSIYEFEPTGKFVRAFTPPANVLPKVNGAPYYAGDVSSTTGRQDNRGYEGLAISPDGTKLFAVFQDPLQEEGSGGSNPGRSSRNVRIVRYDVATGLSDAQYIYQLESLVDINNRIPGSSNDFGTTAQGRNIGVSSLVAINSNELLVLERDNRGIGVDPASNLPIGSKLVYKIDLTGATNVSGISLAGTNTLPAGVTPVSKTAFLDIAGELKAAGQTVPEKIEGLAIGPQLADGSFALLIATDNDFSVTQNGSGTQLDVYTDGTQQAIDSAPPTSGATLLPSYVYSFKTQAGALNVTPVFDFSTNNYSVAEGNNPNVSTNATVRVTRRGDVSGTNSVVLNLTDGTATGGVIPTQAITKGVSSSATPYLIPVTSGVNLTSILTVGDSINGYKMVGIPDGLGTFDNGNGTFTLLMNHELGSTSGVVRAHGGTGAFISSWVINKSDLSVVSGGDLIQNVYNWDTANQKSNTTTSTINFNRFCSADLPSVTAFYNPTTGLGTQERIFMDGEEGGATGYQLATIATGAHKGDTYILGKFDLSTNGSGLTGVGAWENALANPFAQDKTIVIGNNDGGTGIMNNAVAVYVGTKTNTGTEIDKAGLTNGTLKFINVSGNAVEIANATTRATNITSGTAFTLSGMASTTFSRPEDGAWNPLDPSQYFFVTTDRLDQVADGVGTQVGRSRLWRLNFTDITNPDLGGTIDLLLDGTEGGNMFDNMAVDKYGHILLLEDVGNAAHNGKVWQYDIATDSLKMLAKHDPARFGDIGVSPTAPFTQDEEASGIIDAQDILGPGWFFVDTQAHYTITGELVEGGQLQALFNPDTYNSAVDYNNKPITVTFAPGETYKDVQIPIVGDIHPESDETVNLSLVNPSAGIVGTKQPTAVLTIANDDINSAPVLTGSKAILVGGKEDTAYTIALPSLLTGFTDANNDVLSVAGLTATNGTLTNNGNGTYSFVPNTNFNGTVNLSYNVIDGKGGITPATQSFAIAAVNDAPILTAGSLTRKVSGNLSQPITGISISDIDAGETLNATVQVTLTAGKGVLTLGATTGSTGTTTGSNITFSGAIADINAALATLTYKGNPNILGLGADTINLTVNDLGNTGSGGSLTDSKAIALNIYNTQNGTSGDNIFAATPYPDEILAGDGSDRVIADIFNLQQNDILDGGTGSDRLTIFGGTSTDNLTLNISDTGVDLLAGLLGLSGTTINNFESFDFSNFLGSLAATGSSQADEIIGGFGNDILDGGAGNDKLKGGLGDDRYIVDSTGDLVTELANEGIDTVQSNVNWTLGNNLENLTLTGNAISGTGNSLNNIMIGNNLDNTLSGGSGNDILDGGLGADSLNGGSGNDTYIVDNINDAITDSSGTDTVLSSIDWTLGSNLENLTLTGTGDINGTGNSLKNAIAGNSGNNILNGGSGADTLIGGAGNDTYIVDNTGDVVTELANEGTDTILSSVTRTLDANVENLTLTGTSSISGIGNNLDNTIVGNNGNNTLDGGVGVDTLIGGLGNDTYIVDNLGDTIVEGLNQGTDLVKASVSWTLVDNLENLTLTGSSDINGTGNSVNNVITGNNGNNILSGGFGNDTLTGGLGADTLVGGNGNDTLNLGLNDGAVDRVVYNLGDGSDSVNQFIRGLGGDLLQFNGIAAVDVRTVNGNTQFRLGDGVAGNAGFGNGSLLLTLNGVNGFTAGNINDNVLAGSIPTVFQFS</sequence>
<dbReference type="InterPro" id="IPR008334">
    <property type="entry name" value="5'-Nucleotdase_C"/>
</dbReference>
<dbReference type="InterPro" id="IPR011049">
    <property type="entry name" value="Serralysin-like_metalloprot_C"/>
</dbReference>
<dbReference type="Pfam" id="PF03160">
    <property type="entry name" value="Calx-beta"/>
    <property type="match status" value="3"/>
</dbReference>
<evidence type="ECO:0000313" key="9">
    <source>
        <dbReference type="EMBL" id="MEE3715131.1"/>
    </source>
</evidence>
<dbReference type="PRINTS" id="PR00313">
    <property type="entry name" value="CABNDNGRPT"/>
</dbReference>
<dbReference type="CDD" id="cd04486">
    <property type="entry name" value="YhcR_OBF_like"/>
    <property type="match status" value="1"/>
</dbReference>
<name>A0AAW9PX21_9CYAN</name>
<dbReference type="GO" id="GO:0007154">
    <property type="term" value="P:cell communication"/>
    <property type="evidence" value="ECO:0007669"/>
    <property type="project" value="InterPro"/>
</dbReference>
<keyword evidence="2" id="KW-0677">Repeat</keyword>
<keyword evidence="1" id="KW-0732">Signal</keyword>
<dbReference type="Pfam" id="PF17892">
    <property type="entry name" value="Cadherin_5"/>
    <property type="match status" value="1"/>
</dbReference>
<dbReference type="Proteomes" id="UP001333818">
    <property type="component" value="Unassembled WGS sequence"/>
</dbReference>
<dbReference type="InterPro" id="IPR005135">
    <property type="entry name" value="Endo/exonuclease/phosphatase"/>
</dbReference>
<accession>A0AAW9PX21</accession>
<dbReference type="InterPro" id="IPR018511">
    <property type="entry name" value="Hemolysin-typ_Ca-bd_CS"/>
</dbReference>
<dbReference type="Pfam" id="PF03372">
    <property type="entry name" value="Exo_endo_phos"/>
    <property type="match status" value="1"/>
</dbReference>
<protein>
    <submittedName>
        <fullName evidence="9">Esterase-like activity of phytase family protein</fullName>
    </submittedName>
</protein>
<feature type="domain" description="Calx-beta" evidence="5">
    <location>
        <begin position="230"/>
        <end position="334"/>
    </location>
</feature>
<dbReference type="InterPro" id="IPR041690">
    <property type="entry name" value="Cadherin_5"/>
</dbReference>
<dbReference type="Pfam" id="PF00353">
    <property type="entry name" value="HemolysinCabind"/>
    <property type="match status" value="6"/>
</dbReference>
<evidence type="ECO:0000313" key="10">
    <source>
        <dbReference type="Proteomes" id="UP001333818"/>
    </source>
</evidence>
<dbReference type="GO" id="GO:0009166">
    <property type="term" value="P:nucleotide catabolic process"/>
    <property type="evidence" value="ECO:0007669"/>
    <property type="project" value="InterPro"/>
</dbReference>
<dbReference type="Gene3D" id="3.90.780.10">
    <property type="entry name" value="5'-Nucleotidase, C-terminal domain"/>
    <property type="match status" value="1"/>
</dbReference>
<keyword evidence="10" id="KW-1185">Reference proteome</keyword>
<evidence type="ECO:0000259" key="4">
    <source>
        <dbReference type="Pfam" id="PF02872"/>
    </source>
</evidence>
<dbReference type="InterPro" id="IPR001343">
    <property type="entry name" value="Hemolysn_Ca-bd"/>
</dbReference>
<dbReference type="Pfam" id="PF02872">
    <property type="entry name" value="5_nucleotid_C"/>
    <property type="match status" value="1"/>
</dbReference>
<feature type="domain" description="Endonuclease/exonuclease/phosphatase" evidence="6">
    <location>
        <begin position="628"/>
        <end position="900"/>
    </location>
</feature>
<dbReference type="Gene3D" id="3.60.10.10">
    <property type="entry name" value="Endonuclease/exonuclease/phosphatase"/>
    <property type="match status" value="1"/>
</dbReference>
<dbReference type="PANTHER" id="PTHR42834:SF1">
    <property type="entry name" value="ENDONUCLEASE_EXONUCLEASE_PHOSPHATASE FAMILY PROTEIN (AFU_ORTHOLOGUE AFUA_3G09210)"/>
    <property type="match status" value="1"/>
</dbReference>
<dbReference type="SUPFAM" id="SSF55816">
    <property type="entry name" value="5'-nucleotidase (syn. UDP-sugar hydrolase), C-terminal domain"/>
    <property type="match status" value="1"/>
</dbReference>
<dbReference type="SUPFAM" id="SSF63825">
    <property type="entry name" value="YWTD domain"/>
    <property type="match status" value="1"/>
</dbReference>
<dbReference type="Gene3D" id="2.60.40.2030">
    <property type="match status" value="3"/>
</dbReference>
<dbReference type="CDD" id="cd10283">
    <property type="entry name" value="MnuA_DNase1-like"/>
    <property type="match status" value="1"/>
</dbReference>
<dbReference type="SUPFAM" id="SSF56219">
    <property type="entry name" value="DNase I-like"/>
    <property type="match status" value="1"/>
</dbReference>